<gene>
    <name evidence="1" type="ORF">OEZ85_008049</name>
</gene>
<organism evidence="1 2">
    <name type="scientific">Tetradesmus obliquus</name>
    <name type="common">Green alga</name>
    <name type="synonym">Acutodesmus obliquus</name>
    <dbReference type="NCBI Taxonomy" id="3088"/>
    <lineage>
        <taxon>Eukaryota</taxon>
        <taxon>Viridiplantae</taxon>
        <taxon>Chlorophyta</taxon>
        <taxon>core chlorophytes</taxon>
        <taxon>Chlorophyceae</taxon>
        <taxon>CS clade</taxon>
        <taxon>Sphaeropleales</taxon>
        <taxon>Scenedesmaceae</taxon>
        <taxon>Tetradesmus</taxon>
    </lineage>
</organism>
<protein>
    <submittedName>
        <fullName evidence="1">Uncharacterized protein</fullName>
    </submittedName>
</protein>
<sequence length="214" mass="23236">MQRVEALVRAGLWLRITAQQLVARTHEGFYGFAVWVEAFTAAAVPLEEWAADLPAELRHVCCCDRVTETNSEQLTPARTADLLAVAFNVAAYRRRHRDPLTPANYQTVLNITDVLCQSTYAYAAYAATAQLPAAAVEALLRLAVQLHGRTTNLVMADAWPQIMQQLCSLPAAAQIATAAVVELAQQAMQTQGLLSVAFVTPVFELLAGNSIVLS</sequence>
<dbReference type="Proteomes" id="UP001244341">
    <property type="component" value="Chromosome 1b"/>
</dbReference>
<evidence type="ECO:0000313" key="2">
    <source>
        <dbReference type="Proteomes" id="UP001244341"/>
    </source>
</evidence>
<keyword evidence="2" id="KW-1185">Reference proteome</keyword>
<name>A0ABY8THY9_TETOB</name>
<accession>A0ABY8THY9</accession>
<dbReference type="EMBL" id="CP126208">
    <property type="protein sequence ID" value="WIA08620.1"/>
    <property type="molecule type" value="Genomic_DNA"/>
</dbReference>
<evidence type="ECO:0000313" key="1">
    <source>
        <dbReference type="EMBL" id="WIA08620.1"/>
    </source>
</evidence>
<reference evidence="1 2" key="1">
    <citation type="submission" date="2023-05" db="EMBL/GenBank/DDBJ databases">
        <title>A 100% complete, gapless, phased diploid assembly of the Scenedesmus obliquus UTEX 3031 genome.</title>
        <authorList>
            <person name="Biondi T.C."/>
            <person name="Hanschen E.R."/>
            <person name="Kwon T."/>
            <person name="Eng W."/>
            <person name="Kruse C.P.S."/>
            <person name="Koehler S.I."/>
            <person name="Kunde Y."/>
            <person name="Gleasner C.D."/>
            <person name="You Mak K.T."/>
            <person name="Polle J."/>
            <person name="Hovde B.T."/>
            <person name="Starkenburg S.R."/>
        </authorList>
    </citation>
    <scope>NUCLEOTIDE SEQUENCE [LARGE SCALE GENOMIC DNA]</scope>
    <source>
        <strain evidence="1 2">DOE0152z</strain>
    </source>
</reference>
<proteinExistence type="predicted"/>